<dbReference type="PANTHER" id="PTHR11319">
    <property type="entry name" value="G PROTEIN-COUPLED RECEPTOR-RELATED"/>
    <property type="match status" value="1"/>
</dbReference>
<gene>
    <name evidence="1" type="ORF">SCARR_02045</name>
</gene>
<dbReference type="NCBIfam" id="NF041518">
    <property type="entry name" value="choice_anch_Q"/>
    <property type="match status" value="1"/>
</dbReference>
<name>A0A6C2UIF4_9BACT</name>
<dbReference type="InterPro" id="IPR012334">
    <property type="entry name" value="Pectin_lyas_fold"/>
</dbReference>
<proteinExistence type="predicted"/>
<dbReference type="InterPro" id="IPR059226">
    <property type="entry name" value="Choice_anch_Q_dom"/>
</dbReference>
<evidence type="ECO:0000313" key="2">
    <source>
        <dbReference type="Proteomes" id="UP000346198"/>
    </source>
</evidence>
<dbReference type="RefSeq" id="WP_136061441.1">
    <property type="nucleotide sequence ID" value="NZ_CAAHFH010000001.1"/>
</dbReference>
<organism evidence="1 2">
    <name type="scientific">Pontiella sulfatireligans</name>
    <dbReference type="NCBI Taxonomy" id="2750658"/>
    <lineage>
        <taxon>Bacteria</taxon>
        <taxon>Pseudomonadati</taxon>
        <taxon>Kiritimatiellota</taxon>
        <taxon>Kiritimatiellia</taxon>
        <taxon>Kiritimatiellales</taxon>
        <taxon>Pontiellaceae</taxon>
        <taxon>Pontiella</taxon>
    </lineage>
</organism>
<dbReference type="EMBL" id="CAAHFH010000001">
    <property type="protein sequence ID" value="VGO19985.1"/>
    <property type="molecule type" value="Genomic_DNA"/>
</dbReference>
<reference evidence="1 2" key="1">
    <citation type="submission" date="2019-04" db="EMBL/GenBank/DDBJ databases">
        <authorList>
            <person name="Van Vliet M D."/>
        </authorList>
    </citation>
    <scope>NUCLEOTIDE SEQUENCE [LARGE SCALE GENOMIC DNA]</scope>
    <source>
        <strain evidence="1 2">F21</strain>
    </source>
</reference>
<keyword evidence="2" id="KW-1185">Reference proteome</keyword>
<sequence length="573" mass="59704">MKSGLYFTISLLVLWVATVQAVVFVDGSNGGAADGASWATAYPTVQAGIDAAEASGDDSVWVAAGTYEPTTGTDRFATFELKSGIAVYGGFEGNERERSERDWAVNVTVLSGDIGTVGVANDNVYHVVSCTNATDAAIDGFTIQDGYADGPNMGTGGIPGQNSTSADAIVSGINHSAGGGIINFQSAASVRNCVISNNFGMKAGGAYNMVSTVPRGSDSDPNPYFENCTFINNAASKRGGAVQNDVATHPTFVNCRFYDNACDAKGGGMYNDFYCSPFLTNCVFAGNYSIMAGALGNDGTSSPTLSHCVFANNEAWDKGAAIYNGSHSATAPANLPTIINCISFGNKITTAPGPADLEVWHDNFADITYSIIEEGYDGVGNLSSDPRFSDIANYDVSLLNSSPAIDAGSKVGSTSVDIDGVPRPLDGNNDGLVLVDIGAHEYLSASSDTDGDGMLDEWESEYGYSPVAAGDGLLDSDGDGIADADESIADTNPFDTNSLFLITGLTCESGTNQIVATASARRQYGLLYCTNLTTGGWTVDLSQQDKAGTEEGVEFIHLSEADPVFYRIQVSVP</sequence>
<dbReference type="PANTHER" id="PTHR11319:SF35">
    <property type="entry name" value="OUTER MEMBRANE PROTEIN PMPC-RELATED"/>
    <property type="match status" value="1"/>
</dbReference>
<evidence type="ECO:0000313" key="1">
    <source>
        <dbReference type="EMBL" id="VGO19985.1"/>
    </source>
</evidence>
<dbReference type="SUPFAM" id="SSF51126">
    <property type="entry name" value="Pectin lyase-like"/>
    <property type="match status" value="1"/>
</dbReference>
<accession>A0A6C2UIF4</accession>
<dbReference type="Proteomes" id="UP000346198">
    <property type="component" value="Unassembled WGS sequence"/>
</dbReference>
<dbReference type="AlphaFoldDB" id="A0A6C2UIF4"/>
<dbReference type="Gene3D" id="2.160.20.10">
    <property type="entry name" value="Single-stranded right-handed beta-helix, Pectin lyase-like"/>
    <property type="match status" value="1"/>
</dbReference>
<dbReference type="InterPro" id="IPR011050">
    <property type="entry name" value="Pectin_lyase_fold/virulence"/>
</dbReference>
<protein>
    <submittedName>
        <fullName evidence="1">Uncharacterized protein</fullName>
    </submittedName>
</protein>